<reference evidence="6" key="1">
    <citation type="submission" date="2021-05" db="EMBL/GenBank/DDBJ databases">
        <title>A free-living protist that lacks canonical eukaryotic 1 DNA replication and segregation systems.</title>
        <authorList>
            <person name="Salas-Leiva D.E."/>
            <person name="Tromer E.C."/>
            <person name="Curtis B.A."/>
            <person name="Jerlstrom-Hultqvist J."/>
            <person name="Kolisko M."/>
            <person name="Yi Z."/>
            <person name="Salas-Leiva J.S."/>
            <person name="Gallot-Lavallee L."/>
            <person name="Kops G.J.P.L."/>
            <person name="Archibald J.M."/>
            <person name="Simpson A.G.B."/>
            <person name="Roger A.J."/>
        </authorList>
    </citation>
    <scope>NUCLEOTIDE SEQUENCE</scope>
    <source>
        <strain evidence="6">BICM</strain>
    </source>
</reference>
<dbReference type="AlphaFoldDB" id="A0A8J6AY44"/>
<sequence length="365" mass="38576">MSLNRVFMSPARYVQGPHCLEKLKEYTDKIVDKLIIAISAGGKKRLEKTLMSSFDDNKPTLHVFNGECSQTEINRLTDLIRTGGYNVVCSVGGGKLHDLAKAAAFHTKQPCVIVPTACSNDAPCTAVSVIYTEEGVVESFLFTDSPRLVLVDTDIIAKAPVRTLVAGMGDALATYIEARASKQKDCQTAAGGIAGVTGIALARLCYDTLLADSVKAKLSNEAGVPSVALENVVEAATLLSGLGFESGGLAAAHAVHTGLTVLEESHAYLHGEKVAFGVMTQLFMENAPMEEIETVANYCLSVGLPIALSDIGLTHASDEALMKVAAVAAAPHDTAVNLPFHVSAETVFAALKATDAYGRMKHTQR</sequence>
<keyword evidence="4" id="KW-0520">NAD</keyword>
<evidence type="ECO:0000256" key="4">
    <source>
        <dbReference type="ARBA" id="ARBA00023027"/>
    </source>
</evidence>
<comment type="caution">
    <text evidence="6">The sequence shown here is derived from an EMBL/GenBank/DDBJ whole genome shotgun (WGS) entry which is preliminary data.</text>
</comment>
<accession>A0A8J6AY44</accession>
<dbReference type="Pfam" id="PF00465">
    <property type="entry name" value="Fe-ADH"/>
    <property type="match status" value="1"/>
</dbReference>
<evidence type="ECO:0000313" key="6">
    <source>
        <dbReference type="EMBL" id="KAG9396958.1"/>
    </source>
</evidence>
<dbReference type="Gene3D" id="3.40.50.1970">
    <property type="match status" value="1"/>
</dbReference>
<dbReference type="PROSITE" id="PS00913">
    <property type="entry name" value="ADH_IRON_1"/>
    <property type="match status" value="1"/>
</dbReference>
<dbReference type="SUPFAM" id="SSF56796">
    <property type="entry name" value="Dehydroquinate synthase-like"/>
    <property type="match status" value="1"/>
</dbReference>
<protein>
    <submittedName>
        <fullName evidence="6">Glycerol dehydrogenase</fullName>
    </submittedName>
</protein>
<keyword evidence="3" id="KW-0560">Oxidoreductase</keyword>
<dbReference type="OrthoDB" id="339764at2759"/>
<dbReference type="GO" id="GO:0016614">
    <property type="term" value="F:oxidoreductase activity, acting on CH-OH group of donors"/>
    <property type="evidence" value="ECO:0007669"/>
    <property type="project" value="InterPro"/>
</dbReference>
<dbReference type="InterPro" id="IPR016205">
    <property type="entry name" value="Glycerol_DH"/>
</dbReference>
<gene>
    <name evidence="6" type="ORF">J8273_1305</name>
</gene>
<feature type="domain" description="Alcohol dehydrogenase iron-type/glycerol dehydrogenase GldA" evidence="5">
    <location>
        <begin position="10"/>
        <end position="153"/>
    </location>
</feature>
<proteinExistence type="inferred from homology"/>
<dbReference type="PIRSF" id="PIRSF000112">
    <property type="entry name" value="Glycerol_dehydrogenase"/>
    <property type="match status" value="1"/>
</dbReference>
<evidence type="ECO:0000259" key="5">
    <source>
        <dbReference type="Pfam" id="PF00465"/>
    </source>
</evidence>
<dbReference type="InterPro" id="IPR018211">
    <property type="entry name" value="ADH_Fe_CS"/>
</dbReference>
<dbReference type="NCBIfam" id="NF006941">
    <property type="entry name" value="PRK09423.1"/>
    <property type="match status" value="1"/>
</dbReference>
<evidence type="ECO:0000313" key="7">
    <source>
        <dbReference type="Proteomes" id="UP000717585"/>
    </source>
</evidence>
<dbReference type="InterPro" id="IPR001670">
    <property type="entry name" value="ADH_Fe/GldA"/>
</dbReference>
<keyword evidence="2" id="KW-0479">Metal-binding</keyword>
<dbReference type="Gene3D" id="1.20.1090.10">
    <property type="entry name" value="Dehydroquinate synthase-like - alpha domain"/>
    <property type="match status" value="1"/>
</dbReference>
<keyword evidence="7" id="KW-1185">Reference proteome</keyword>
<name>A0A8J6AY44_9EUKA</name>
<evidence type="ECO:0000256" key="2">
    <source>
        <dbReference type="ARBA" id="ARBA00022723"/>
    </source>
</evidence>
<dbReference type="PANTHER" id="PTHR43616">
    <property type="entry name" value="GLYCEROL DEHYDROGENASE"/>
    <property type="match status" value="1"/>
</dbReference>
<comment type="similarity">
    <text evidence="1">Belongs to the iron-containing alcohol dehydrogenase family.</text>
</comment>
<dbReference type="EMBL" id="JAHDYR010000004">
    <property type="protein sequence ID" value="KAG9396958.1"/>
    <property type="molecule type" value="Genomic_DNA"/>
</dbReference>
<dbReference type="Proteomes" id="UP000717585">
    <property type="component" value="Unassembled WGS sequence"/>
</dbReference>
<dbReference type="CDD" id="cd08170">
    <property type="entry name" value="GlyDH"/>
    <property type="match status" value="1"/>
</dbReference>
<evidence type="ECO:0000256" key="1">
    <source>
        <dbReference type="ARBA" id="ARBA00007358"/>
    </source>
</evidence>
<evidence type="ECO:0000256" key="3">
    <source>
        <dbReference type="ARBA" id="ARBA00023002"/>
    </source>
</evidence>
<organism evidence="6 7">
    <name type="scientific">Carpediemonas membranifera</name>
    <dbReference type="NCBI Taxonomy" id="201153"/>
    <lineage>
        <taxon>Eukaryota</taxon>
        <taxon>Metamonada</taxon>
        <taxon>Carpediemonas-like organisms</taxon>
        <taxon>Carpediemonas</taxon>
    </lineage>
</organism>
<dbReference type="PANTHER" id="PTHR43616:SF5">
    <property type="entry name" value="GLYCEROL DEHYDROGENASE 1"/>
    <property type="match status" value="1"/>
</dbReference>
<dbReference type="GO" id="GO:0046872">
    <property type="term" value="F:metal ion binding"/>
    <property type="evidence" value="ECO:0007669"/>
    <property type="project" value="UniProtKB-KW"/>
</dbReference>